<name>A0A9W6WJ56_CANBO</name>
<evidence type="ECO:0000256" key="1">
    <source>
        <dbReference type="ARBA" id="ARBA00004477"/>
    </source>
</evidence>
<evidence type="ECO:0000256" key="7">
    <source>
        <dbReference type="ARBA" id="ARBA00022989"/>
    </source>
</evidence>
<evidence type="ECO:0000256" key="10">
    <source>
        <dbReference type="ARBA" id="ARBA00023136"/>
    </source>
</evidence>
<accession>A0A9W6WJ56</accession>
<evidence type="ECO:0000256" key="6">
    <source>
        <dbReference type="ARBA" id="ARBA00022955"/>
    </source>
</evidence>
<feature type="transmembrane region" description="Helical" evidence="13">
    <location>
        <begin position="114"/>
        <end position="134"/>
    </location>
</feature>
<dbReference type="InterPro" id="IPR005352">
    <property type="entry name" value="Erg28"/>
</dbReference>
<dbReference type="GO" id="GO:0016126">
    <property type="term" value="P:sterol biosynthetic process"/>
    <property type="evidence" value="ECO:0007669"/>
    <property type="project" value="UniProtKB-KW"/>
</dbReference>
<evidence type="ECO:0000256" key="11">
    <source>
        <dbReference type="ARBA" id="ARBA00023166"/>
    </source>
</evidence>
<evidence type="ECO:0000256" key="8">
    <source>
        <dbReference type="ARBA" id="ARBA00023011"/>
    </source>
</evidence>
<evidence type="ECO:0000256" key="13">
    <source>
        <dbReference type="SAM" id="Phobius"/>
    </source>
</evidence>
<keyword evidence="6" id="KW-0752">Steroid biosynthesis</keyword>
<feature type="transmembrane region" description="Helical" evidence="13">
    <location>
        <begin position="59"/>
        <end position="80"/>
    </location>
</feature>
<dbReference type="GO" id="GO:0005789">
    <property type="term" value="C:endoplasmic reticulum membrane"/>
    <property type="evidence" value="ECO:0007669"/>
    <property type="project" value="UniProtKB-SubCell"/>
</dbReference>
<evidence type="ECO:0000256" key="9">
    <source>
        <dbReference type="ARBA" id="ARBA00023098"/>
    </source>
</evidence>
<keyword evidence="8" id="KW-0756">Sterol biosynthesis</keyword>
<keyword evidence="15" id="KW-1185">Reference proteome</keyword>
<evidence type="ECO:0000313" key="15">
    <source>
        <dbReference type="Proteomes" id="UP001165120"/>
    </source>
</evidence>
<evidence type="ECO:0000256" key="2">
    <source>
        <dbReference type="ARBA" id="ARBA00005377"/>
    </source>
</evidence>
<evidence type="ECO:0000313" key="14">
    <source>
        <dbReference type="EMBL" id="GME73355.1"/>
    </source>
</evidence>
<comment type="similarity">
    <text evidence="2">Belongs to the ERG28 family.</text>
</comment>
<feature type="transmembrane region" description="Helical" evidence="13">
    <location>
        <begin position="22"/>
        <end position="39"/>
    </location>
</feature>
<keyword evidence="3" id="KW-0444">Lipid biosynthesis</keyword>
<evidence type="ECO:0000256" key="12">
    <source>
        <dbReference type="ARBA" id="ARBA00023221"/>
    </source>
</evidence>
<dbReference type="PANTHER" id="PTHR15451">
    <property type="entry name" value="ERGOSTEROL BIOSYNTHETIC PROTEIN 28-RELATED"/>
    <property type="match status" value="1"/>
</dbReference>
<dbReference type="PANTHER" id="PTHR15451:SF19">
    <property type="entry name" value="ERGOSTEROL BIOSYNTHETIC PROTEIN 28 HOMOLOG"/>
    <property type="match status" value="1"/>
</dbReference>
<comment type="subcellular location">
    <subcellularLocation>
        <location evidence="1">Endoplasmic reticulum membrane</location>
        <topology evidence="1">Multi-pass membrane protein</topology>
    </subcellularLocation>
</comment>
<evidence type="ECO:0000256" key="5">
    <source>
        <dbReference type="ARBA" id="ARBA00022824"/>
    </source>
</evidence>
<comment type="caution">
    <text evidence="14">The sequence shown here is derived from an EMBL/GenBank/DDBJ whole genome shotgun (WGS) entry which is preliminary data.</text>
</comment>
<gene>
    <name evidence="14" type="ORF">Cboi02_000400800</name>
</gene>
<sequence length="143" mass="16202">MSSILATIVDYLPKAPGLLPKWLLFISAVSVLNSVQTYISGLELTRRVYENKPLETTALSARTFGTWTFVSSIIRFYGAYYINNPLIYQLTLWSYTIAIFHFGSEWLVYRTAKLGKGLAGPLVVATTSITWMLLQKDYYLSLN</sequence>
<feature type="transmembrane region" description="Helical" evidence="13">
    <location>
        <begin position="86"/>
        <end position="102"/>
    </location>
</feature>
<organism evidence="14 15">
    <name type="scientific">Candida boidinii</name>
    <name type="common">Yeast</name>
    <dbReference type="NCBI Taxonomy" id="5477"/>
    <lineage>
        <taxon>Eukaryota</taxon>
        <taxon>Fungi</taxon>
        <taxon>Dikarya</taxon>
        <taxon>Ascomycota</taxon>
        <taxon>Saccharomycotina</taxon>
        <taxon>Pichiomycetes</taxon>
        <taxon>Pichiales</taxon>
        <taxon>Pichiaceae</taxon>
        <taxon>Ogataea</taxon>
        <taxon>Ogataea/Candida clade</taxon>
    </lineage>
</organism>
<dbReference type="Proteomes" id="UP001165120">
    <property type="component" value="Unassembled WGS sequence"/>
</dbReference>
<reference evidence="14" key="1">
    <citation type="submission" date="2023-04" db="EMBL/GenBank/DDBJ databases">
        <title>Candida boidinii NBRC 10035.</title>
        <authorList>
            <person name="Ichikawa N."/>
            <person name="Sato H."/>
            <person name="Tonouchi N."/>
        </authorList>
    </citation>
    <scope>NUCLEOTIDE SEQUENCE</scope>
    <source>
        <strain evidence="14">NBRC 10035</strain>
    </source>
</reference>
<protein>
    <submittedName>
        <fullName evidence="14">Unnamed protein product</fullName>
    </submittedName>
</protein>
<keyword evidence="5" id="KW-0256">Endoplasmic reticulum</keyword>
<dbReference type="GO" id="GO:0030674">
    <property type="term" value="F:protein-macromolecule adaptor activity"/>
    <property type="evidence" value="ECO:0007669"/>
    <property type="project" value="TreeGrafter"/>
</dbReference>
<dbReference type="OrthoDB" id="6485510at2759"/>
<keyword evidence="12" id="KW-0753">Steroid metabolism</keyword>
<dbReference type="AlphaFoldDB" id="A0A9W6WJ56"/>
<evidence type="ECO:0000256" key="3">
    <source>
        <dbReference type="ARBA" id="ARBA00022516"/>
    </source>
</evidence>
<keyword evidence="11" id="KW-1207">Sterol metabolism</keyword>
<keyword evidence="7 13" id="KW-1133">Transmembrane helix</keyword>
<keyword evidence="4 13" id="KW-0812">Transmembrane</keyword>
<evidence type="ECO:0000256" key="4">
    <source>
        <dbReference type="ARBA" id="ARBA00022692"/>
    </source>
</evidence>
<keyword evidence="10 13" id="KW-0472">Membrane</keyword>
<proteinExistence type="inferred from homology"/>
<dbReference type="Pfam" id="PF03694">
    <property type="entry name" value="Erg28"/>
    <property type="match status" value="1"/>
</dbReference>
<dbReference type="EMBL" id="BSXN01001508">
    <property type="protein sequence ID" value="GME73355.1"/>
    <property type="molecule type" value="Genomic_DNA"/>
</dbReference>
<keyword evidence="9" id="KW-0443">Lipid metabolism</keyword>